<keyword evidence="11" id="KW-0067">ATP-binding</keyword>
<gene>
    <name evidence="11" type="ORF">QF092_11705</name>
</gene>
<dbReference type="PROSITE" id="PS50112">
    <property type="entry name" value="PAS"/>
    <property type="match status" value="1"/>
</dbReference>
<sequence length="880" mass="95407">MTKFFDEALEEGRIHRAAVRVRHITLAFTFVVTLAAMGYVFLQIDGELERSSSVNSDNVTWTMAQVEVDTLKLQRAVILAAQRPDDPKVLDDLRLAFDIFYSRFNVLAKSDELNFLPINETLREELWSQGAFFDRITPIIDSDDATLSAAVPALQAEMVTVANTVRTQVVSSLQSLMVSGDARRNELRRSLQVFAAAALGLLGLMAALSLVIILQNRAQSRRTETTERAVHNLRAVIESSLDALIIADAQGAVTDCNSAAELLFGVSRDDLRGIPVERLLHHEGTDDPLTLLRSLYRTDSPELQDGRLLMHGRRADASETPVEVALAEAQGASGEPMFIAFIRDISERIEREESLRKARNDALKGEEAKSRFLAVMSHEMRTPLNGLIAATELLQTSTDLDQRQSWLSEIVLSCGWAALDQVNNVLELTRLGSDQSASYQVSDFSPVQVVRDLMLQNQPQAGKRGNLLHFEEPAQPLPLVSAPRQLFMRVLYNLIGNAIKFTDAGSVTVRITPKMQEDGRKLGLSIAVIDTGIGIPEQDLERIFHNFETLDASYARMREGTGLGLGIAKLSAEAMGGTIHVSSELGKGSTFTFDVTLPVAIETRAAAAETAEAQEEEPVLNILVVEDNPINSLLLTEMLRLRGHTVTNAVDGVEAVEKATFTAFDMILTDISMPRMDGLEATRHIRREGASRNVPIIGVTANASPDKMPEFLGAGMTDVLVKPITRAALMAILATYSRGIARNRQRTAIAATASPAEPSALNEDVFRETLQEMGHDFVARLADKLIGETEEVTAQLSDLSSAGRHDEAAKVAHKTAGAAAAIGLGGLHAALVGFETAAHAADSDAEAKALAALRSVLPRTITALGENGISISAQPRAAAE</sequence>
<evidence type="ECO:0000259" key="8">
    <source>
        <dbReference type="PROSITE" id="PS50109"/>
    </source>
</evidence>
<dbReference type="InterPro" id="IPR036097">
    <property type="entry name" value="HisK_dim/P_sf"/>
</dbReference>
<dbReference type="SUPFAM" id="SSF55874">
    <property type="entry name" value="ATPase domain of HSP90 chaperone/DNA topoisomerase II/histidine kinase"/>
    <property type="match status" value="1"/>
</dbReference>
<evidence type="ECO:0000313" key="11">
    <source>
        <dbReference type="EMBL" id="WGV14951.1"/>
    </source>
</evidence>
<dbReference type="InterPro" id="IPR036890">
    <property type="entry name" value="HATPase_C_sf"/>
</dbReference>
<dbReference type="SUPFAM" id="SSF52172">
    <property type="entry name" value="CheY-like"/>
    <property type="match status" value="1"/>
</dbReference>
<dbReference type="InterPro" id="IPR035965">
    <property type="entry name" value="PAS-like_dom_sf"/>
</dbReference>
<dbReference type="Gene3D" id="3.30.565.10">
    <property type="entry name" value="Histidine kinase-like ATPase, C-terminal domain"/>
    <property type="match status" value="1"/>
</dbReference>
<name>A0ABY8Q2W4_9RHOB</name>
<evidence type="ECO:0000259" key="10">
    <source>
        <dbReference type="PROSITE" id="PS50112"/>
    </source>
</evidence>
<dbReference type="Pfam" id="PF00072">
    <property type="entry name" value="Response_reg"/>
    <property type="match status" value="1"/>
</dbReference>
<dbReference type="PROSITE" id="PS50110">
    <property type="entry name" value="RESPONSE_REGULATORY"/>
    <property type="match status" value="1"/>
</dbReference>
<dbReference type="Gene3D" id="1.10.287.130">
    <property type="match status" value="1"/>
</dbReference>
<dbReference type="InterPro" id="IPR001789">
    <property type="entry name" value="Sig_transdc_resp-reg_receiver"/>
</dbReference>
<dbReference type="Proteomes" id="UP001230978">
    <property type="component" value="Chromosome"/>
</dbReference>
<dbReference type="RefSeq" id="WP_281464082.1">
    <property type="nucleotide sequence ID" value="NZ_CP124535.1"/>
</dbReference>
<evidence type="ECO:0000256" key="5">
    <source>
        <dbReference type="ARBA" id="ARBA00022777"/>
    </source>
</evidence>
<dbReference type="InterPro" id="IPR011006">
    <property type="entry name" value="CheY-like_superfamily"/>
</dbReference>
<dbReference type="Gene3D" id="1.20.120.160">
    <property type="entry name" value="HPT domain"/>
    <property type="match status" value="1"/>
</dbReference>
<accession>A0ABY8Q2W4</accession>
<feature type="modified residue" description="4-aspartylphosphate" evidence="6">
    <location>
        <position position="670"/>
    </location>
</feature>
<dbReference type="CDD" id="cd17546">
    <property type="entry name" value="REC_hyHK_CKI1_RcsC-like"/>
    <property type="match status" value="1"/>
</dbReference>
<dbReference type="Pfam" id="PF02518">
    <property type="entry name" value="HATPase_c"/>
    <property type="match status" value="1"/>
</dbReference>
<dbReference type="Pfam" id="PF00512">
    <property type="entry name" value="HisKA"/>
    <property type="match status" value="1"/>
</dbReference>
<evidence type="ECO:0000256" key="2">
    <source>
        <dbReference type="ARBA" id="ARBA00012438"/>
    </source>
</evidence>
<proteinExistence type="predicted"/>
<dbReference type="InterPro" id="IPR003594">
    <property type="entry name" value="HATPase_dom"/>
</dbReference>
<dbReference type="PRINTS" id="PR00344">
    <property type="entry name" value="BCTRLSENSOR"/>
</dbReference>
<comment type="catalytic activity">
    <reaction evidence="1">
        <text>ATP + protein L-histidine = ADP + protein N-phospho-L-histidine.</text>
        <dbReference type="EC" id="2.7.13.3"/>
    </reaction>
</comment>
<feature type="transmembrane region" description="Helical" evidence="7">
    <location>
        <begin position="193"/>
        <end position="214"/>
    </location>
</feature>
<dbReference type="CDD" id="cd16922">
    <property type="entry name" value="HATPase_EvgS-ArcB-TorS-like"/>
    <property type="match status" value="1"/>
</dbReference>
<evidence type="ECO:0000256" key="3">
    <source>
        <dbReference type="ARBA" id="ARBA00022553"/>
    </source>
</evidence>
<organism evidence="11 12">
    <name type="scientific">Fuscovulum ytuae</name>
    <dbReference type="NCBI Taxonomy" id="3042299"/>
    <lineage>
        <taxon>Bacteria</taxon>
        <taxon>Pseudomonadati</taxon>
        <taxon>Pseudomonadota</taxon>
        <taxon>Alphaproteobacteria</taxon>
        <taxon>Rhodobacterales</taxon>
        <taxon>Paracoccaceae</taxon>
        <taxon>Fuscovulum</taxon>
    </lineage>
</organism>
<feature type="transmembrane region" description="Helical" evidence="7">
    <location>
        <begin position="20"/>
        <end position="42"/>
    </location>
</feature>
<dbReference type="SMART" id="SM00388">
    <property type="entry name" value="HisKA"/>
    <property type="match status" value="1"/>
</dbReference>
<dbReference type="InterPro" id="IPR000014">
    <property type="entry name" value="PAS"/>
</dbReference>
<dbReference type="InterPro" id="IPR005467">
    <property type="entry name" value="His_kinase_dom"/>
</dbReference>
<dbReference type="SMART" id="SM00091">
    <property type="entry name" value="PAS"/>
    <property type="match status" value="1"/>
</dbReference>
<dbReference type="SUPFAM" id="SSF47226">
    <property type="entry name" value="Histidine-containing phosphotransfer domain, HPT domain"/>
    <property type="match status" value="1"/>
</dbReference>
<dbReference type="SUPFAM" id="SSF55785">
    <property type="entry name" value="PYP-like sensor domain (PAS domain)"/>
    <property type="match status" value="1"/>
</dbReference>
<dbReference type="CDD" id="cd00082">
    <property type="entry name" value="HisKA"/>
    <property type="match status" value="1"/>
</dbReference>
<dbReference type="PANTHER" id="PTHR43047:SF72">
    <property type="entry name" value="OSMOSENSING HISTIDINE PROTEIN KINASE SLN1"/>
    <property type="match status" value="1"/>
</dbReference>
<dbReference type="InterPro" id="IPR004358">
    <property type="entry name" value="Sig_transdc_His_kin-like_C"/>
</dbReference>
<evidence type="ECO:0000256" key="4">
    <source>
        <dbReference type="ARBA" id="ARBA00022679"/>
    </source>
</evidence>
<dbReference type="GO" id="GO:0005524">
    <property type="term" value="F:ATP binding"/>
    <property type="evidence" value="ECO:0007669"/>
    <property type="project" value="UniProtKB-KW"/>
</dbReference>
<keyword evidence="4" id="KW-0808">Transferase</keyword>
<protein>
    <recommendedName>
        <fullName evidence="2">histidine kinase</fullName>
        <ecNumber evidence="2">2.7.13.3</ecNumber>
    </recommendedName>
</protein>
<dbReference type="SMART" id="SM00387">
    <property type="entry name" value="HATPase_c"/>
    <property type="match status" value="1"/>
</dbReference>
<dbReference type="EMBL" id="CP124535">
    <property type="protein sequence ID" value="WGV14951.1"/>
    <property type="molecule type" value="Genomic_DNA"/>
</dbReference>
<keyword evidence="7" id="KW-0812">Transmembrane</keyword>
<dbReference type="InterPro" id="IPR013767">
    <property type="entry name" value="PAS_fold"/>
</dbReference>
<keyword evidence="7" id="KW-1133">Transmembrane helix</keyword>
<keyword evidence="7" id="KW-0472">Membrane</keyword>
<evidence type="ECO:0000259" key="9">
    <source>
        <dbReference type="PROSITE" id="PS50110"/>
    </source>
</evidence>
<dbReference type="Pfam" id="PF00989">
    <property type="entry name" value="PAS"/>
    <property type="match status" value="1"/>
</dbReference>
<reference evidence="11 12" key="1">
    <citation type="submission" date="2023-04" db="EMBL/GenBank/DDBJ databases">
        <title>YMD61, complete Genome.</title>
        <authorList>
            <person name="Zhang J."/>
        </authorList>
    </citation>
    <scope>NUCLEOTIDE SEQUENCE [LARGE SCALE GENOMIC DNA]</scope>
    <source>
        <strain evidence="11 12">YMD61</strain>
    </source>
</reference>
<dbReference type="EC" id="2.7.13.3" evidence="2"/>
<keyword evidence="11" id="KW-0547">Nucleotide-binding</keyword>
<dbReference type="Gene3D" id="3.30.450.20">
    <property type="entry name" value="PAS domain"/>
    <property type="match status" value="1"/>
</dbReference>
<evidence type="ECO:0000256" key="1">
    <source>
        <dbReference type="ARBA" id="ARBA00000085"/>
    </source>
</evidence>
<dbReference type="Gene3D" id="3.40.50.2300">
    <property type="match status" value="1"/>
</dbReference>
<dbReference type="NCBIfam" id="TIGR00229">
    <property type="entry name" value="sensory_box"/>
    <property type="match status" value="1"/>
</dbReference>
<dbReference type="InterPro" id="IPR036641">
    <property type="entry name" value="HPT_dom_sf"/>
</dbReference>
<evidence type="ECO:0000256" key="6">
    <source>
        <dbReference type="PROSITE-ProRule" id="PRU00169"/>
    </source>
</evidence>
<evidence type="ECO:0000256" key="7">
    <source>
        <dbReference type="SAM" id="Phobius"/>
    </source>
</evidence>
<feature type="domain" description="PAS" evidence="10">
    <location>
        <begin position="229"/>
        <end position="299"/>
    </location>
</feature>
<dbReference type="PANTHER" id="PTHR43047">
    <property type="entry name" value="TWO-COMPONENT HISTIDINE PROTEIN KINASE"/>
    <property type="match status" value="1"/>
</dbReference>
<dbReference type="SUPFAM" id="SSF47384">
    <property type="entry name" value="Homodimeric domain of signal transducing histidine kinase"/>
    <property type="match status" value="1"/>
</dbReference>
<keyword evidence="3 6" id="KW-0597">Phosphoprotein</keyword>
<dbReference type="InterPro" id="IPR003661">
    <property type="entry name" value="HisK_dim/P_dom"/>
</dbReference>
<dbReference type="CDD" id="cd00130">
    <property type="entry name" value="PAS"/>
    <property type="match status" value="1"/>
</dbReference>
<dbReference type="PROSITE" id="PS50109">
    <property type="entry name" value="HIS_KIN"/>
    <property type="match status" value="1"/>
</dbReference>
<evidence type="ECO:0000313" key="12">
    <source>
        <dbReference type="Proteomes" id="UP001230978"/>
    </source>
</evidence>
<feature type="domain" description="Histidine kinase" evidence="8">
    <location>
        <begin position="375"/>
        <end position="599"/>
    </location>
</feature>
<dbReference type="SMART" id="SM00448">
    <property type="entry name" value="REC"/>
    <property type="match status" value="1"/>
</dbReference>
<keyword evidence="12" id="KW-1185">Reference proteome</keyword>
<feature type="domain" description="Response regulatory" evidence="9">
    <location>
        <begin position="621"/>
        <end position="737"/>
    </location>
</feature>
<keyword evidence="5" id="KW-0418">Kinase</keyword>